<keyword evidence="3" id="KW-1185">Reference proteome</keyword>
<protein>
    <submittedName>
        <fullName evidence="2">Uncharacterized protein</fullName>
    </submittedName>
</protein>
<name>A0A256GHU0_9HYPH</name>
<dbReference type="EMBL" id="NNRM01000018">
    <property type="protein sequence ID" value="OYR26578.1"/>
    <property type="molecule type" value="Genomic_DNA"/>
</dbReference>
<gene>
    <name evidence="2" type="ORF">CEV34_2237</name>
</gene>
<evidence type="ECO:0000313" key="3">
    <source>
        <dbReference type="Proteomes" id="UP000216188"/>
    </source>
</evidence>
<evidence type="ECO:0000256" key="1">
    <source>
        <dbReference type="SAM" id="MobiDB-lite"/>
    </source>
</evidence>
<comment type="caution">
    <text evidence="2">The sequence shown here is derived from an EMBL/GenBank/DDBJ whole genome shotgun (WGS) entry which is preliminary data.</text>
</comment>
<organism evidence="2 3">
    <name type="scientific">Brucella pseudogrignonensis</name>
    <dbReference type="NCBI Taxonomy" id="419475"/>
    <lineage>
        <taxon>Bacteria</taxon>
        <taxon>Pseudomonadati</taxon>
        <taxon>Pseudomonadota</taxon>
        <taxon>Alphaproteobacteria</taxon>
        <taxon>Hyphomicrobiales</taxon>
        <taxon>Brucellaceae</taxon>
        <taxon>Brucella/Ochrobactrum group</taxon>
        <taxon>Brucella</taxon>
    </lineage>
</organism>
<evidence type="ECO:0000313" key="2">
    <source>
        <dbReference type="EMBL" id="OYR26578.1"/>
    </source>
</evidence>
<dbReference type="Proteomes" id="UP000216188">
    <property type="component" value="Unassembled WGS sequence"/>
</dbReference>
<sequence length="46" mass="5179">MDRLLLASREVREHRNQPAGGDVLQPYGRPSTEAPPSETCSIWQTK</sequence>
<dbReference type="AlphaFoldDB" id="A0A256GHU0"/>
<accession>A0A256GHU0</accession>
<feature type="compositionally biased region" description="Basic and acidic residues" evidence="1">
    <location>
        <begin position="1"/>
        <end position="16"/>
    </location>
</feature>
<feature type="region of interest" description="Disordered" evidence="1">
    <location>
        <begin position="1"/>
        <end position="46"/>
    </location>
</feature>
<reference evidence="2 3" key="1">
    <citation type="submission" date="2017-07" db="EMBL/GenBank/DDBJ databases">
        <title>Phylogenetic study on the rhizospheric bacterium Ochrobactrum sp. A44.</title>
        <authorList>
            <person name="Krzyzanowska D.M."/>
            <person name="Ossowicki A."/>
            <person name="Rajewska M."/>
            <person name="Maciag T."/>
            <person name="Kaczynski Z."/>
            <person name="Czerwicka M."/>
            <person name="Jafra S."/>
        </authorList>
    </citation>
    <scope>NUCLEOTIDE SEQUENCE [LARGE SCALE GENOMIC DNA]</scope>
    <source>
        <strain evidence="2 3">CCUG 30717</strain>
    </source>
</reference>
<proteinExistence type="predicted"/>